<proteinExistence type="predicted"/>
<dbReference type="SUPFAM" id="SSF52091">
    <property type="entry name" value="SpoIIaa-like"/>
    <property type="match status" value="1"/>
</dbReference>
<dbReference type="Pfam" id="PF13466">
    <property type="entry name" value="STAS_2"/>
    <property type="match status" value="1"/>
</dbReference>
<dbReference type="InterPro" id="IPR002645">
    <property type="entry name" value="STAS_dom"/>
</dbReference>
<organism evidence="2 3">
    <name type="scientific">Anaeromyxobacter dehalogenans (strain 2CP-C)</name>
    <dbReference type="NCBI Taxonomy" id="290397"/>
    <lineage>
        <taxon>Bacteria</taxon>
        <taxon>Pseudomonadati</taxon>
        <taxon>Myxococcota</taxon>
        <taxon>Myxococcia</taxon>
        <taxon>Myxococcales</taxon>
        <taxon>Cystobacterineae</taxon>
        <taxon>Anaeromyxobacteraceae</taxon>
        <taxon>Anaeromyxobacter</taxon>
    </lineage>
</organism>
<dbReference type="Gene3D" id="3.30.750.24">
    <property type="entry name" value="STAS domain"/>
    <property type="match status" value="1"/>
</dbReference>
<accession>Q2IQR5</accession>
<dbReference type="KEGG" id="ade:Adeh_1377"/>
<evidence type="ECO:0000259" key="1">
    <source>
        <dbReference type="PROSITE" id="PS50801"/>
    </source>
</evidence>
<sequence>MRIELPEDVTIARAEALRALLLEAIGRGEELVVGAGAVASVDAAGLQVLCAAARSAAALGVRLALDARSDALAAAVARCGLERAPGGCWLAAEGRDA</sequence>
<gene>
    <name evidence="2" type="ordered locus">Adeh_1377</name>
</gene>
<protein>
    <submittedName>
        <fullName evidence="2">Anti-sigma-factor antagonist (STAS) domain protein</fullName>
    </submittedName>
</protein>
<dbReference type="AlphaFoldDB" id="Q2IQR5"/>
<dbReference type="PANTHER" id="PTHR35849:SF2">
    <property type="entry name" value="BLR2341 PROTEIN"/>
    <property type="match status" value="1"/>
</dbReference>
<dbReference type="PROSITE" id="PS50801">
    <property type="entry name" value="STAS"/>
    <property type="match status" value="1"/>
</dbReference>
<evidence type="ECO:0000313" key="3">
    <source>
        <dbReference type="Proteomes" id="UP000001935"/>
    </source>
</evidence>
<dbReference type="InterPro" id="IPR052746">
    <property type="entry name" value="MlaB_ABC_Transporter"/>
</dbReference>
<dbReference type="InterPro" id="IPR036513">
    <property type="entry name" value="STAS_dom_sf"/>
</dbReference>
<dbReference type="EMBL" id="CP000251">
    <property type="protein sequence ID" value="ABC81151.1"/>
    <property type="molecule type" value="Genomic_DNA"/>
</dbReference>
<reference evidence="2" key="1">
    <citation type="submission" date="2006-01" db="EMBL/GenBank/DDBJ databases">
        <title>Complete sequence of Anaeromyxobacter dehalogenans 2CP-C.</title>
        <authorList>
            <consortium name="US DOE Joint Genome Institute"/>
            <person name="Copeland A."/>
            <person name="Lucas S."/>
            <person name="Lapidus A."/>
            <person name="Barry K."/>
            <person name="Detter J.C."/>
            <person name="Glavina T."/>
            <person name="Hammon N."/>
            <person name="Israni S."/>
            <person name="Pitluck S."/>
            <person name="Brettin T."/>
            <person name="Bruce D."/>
            <person name="Han C."/>
            <person name="Tapia R."/>
            <person name="Gilna P."/>
            <person name="Kiss H."/>
            <person name="Schmutz J."/>
            <person name="Larimer F."/>
            <person name="Land M."/>
            <person name="Kyrpides N."/>
            <person name="Anderson I."/>
            <person name="Sanford R.A."/>
            <person name="Ritalahti K.M."/>
            <person name="Thomas H.S."/>
            <person name="Kirby J.R."/>
            <person name="Zhulin I.B."/>
            <person name="Loeffler F.E."/>
            <person name="Richardson P."/>
        </authorList>
    </citation>
    <scope>NUCLEOTIDE SEQUENCE</scope>
    <source>
        <strain evidence="2">2CP-C</strain>
    </source>
</reference>
<dbReference type="HOGENOM" id="CLU_2340683_0_0_7"/>
<evidence type="ECO:0000313" key="2">
    <source>
        <dbReference type="EMBL" id="ABC81151.1"/>
    </source>
</evidence>
<feature type="domain" description="STAS" evidence="1">
    <location>
        <begin position="1"/>
        <end position="97"/>
    </location>
</feature>
<dbReference type="RefSeq" id="WP_011420434.1">
    <property type="nucleotide sequence ID" value="NC_007760.1"/>
</dbReference>
<dbReference type="STRING" id="290397.Adeh_1377"/>
<name>Q2IQR5_ANADE</name>
<dbReference type="PANTHER" id="PTHR35849">
    <property type="entry name" value="BLR2341 PROTEIN"/>
    <property type="match status" value="1"/>
</dbReference>
<dbReference type="InterPro" id="IPR058548">
    <property type="entry name" value="MlaB-like_STAS"/>
</dbReference>
<dbReference type="Proteomes" id="UP000001935">
    <property type="component" value="Chromosome"/>
</dbReference>